<reference evidence="5 6" key="1">
    <citation type="journal article" date="2015" name="Int. J. Syst. Evol. Microbiol.">
        <title>Description of Sphingopyxis fribergensis sp. nov. - a soil bacterium with the ability to degrade styrene and phenylacetic acid.</title>
        <authorList>
            <person name="Oelschlagel M."/>
            <person name="Ruckert C."/>
            <person name="Kalinowski J."/>
            <person name="Schmidt G."/>
            <person name="Schlomann M."/>
            <person name="Tischler D."/>
        </authorList>
    </citation>
    <scope>NUCLEOTIDE SEQUENCE [LARGE SCALE GENOMIC DNA]</scope>
    <source>
        <strain evidence="5 6">Kp5.2</strain>
    </source>
</reference>
<dbReference type="EMBL" id="CP009122">
    <property type="protein sequence ID" value="AJA08452.1"/>
    <property type="molecule type" value="Genomic_DNA"/>
</dbReference>
<dbReference type="RefSeq" id="WP_039573500.1">
    <property type="nucleotide sequence ID" value="NZ_CP009122.1"/>
</dbReference>
<evidence type="ECO:0000256" key="3">
    <source>
        <dbReference type="ARBA" id="ARBA00022833"/>
    </source>
</evidence>
<dbReference type="PANTHER" id="PTHR28620:SF1">
    <property type="entry name" value="CENP-V_GFA DOMAIN-CONTAINING PROTEIN"/>
    <property type="match status" value="1"/>
</dbReference>
<dbReference type="SUPFAM" id="SSF51316">
    <property type="entry name" value="Mss4-like"/>
    <property type="match status" value="1"/>
</dbReference>
<dbReference type="InterPro" id="IPR011057">
    <property type="entry name" value="Mss4-like_sf"/>
</dbReference>
<dbReference type="InterPro" id="IPR052355">
    <property type="entry name" value="CENP-V-like"/>
</dbReference>
<dbReference type="AlphaFoldDB" id="A0A0A7PKH5"/>
<gene>
    <name evidence="5" type="ORF">SKP52_07660</name>
</gene>
<evidence type="ECO:0000256" key="2">
    <source>
        <dbReference type="ARBA" id="ARBA00022723"/>
    </source>
</evidence>
<proteinExistence type="inferred from homology"/>
<evidence type="ECO:0000256" key="1">
    <source>
        <dbReference type="ARBA" id="ARBA00005495"/>
    </source>
</evidence>
<keyword evidence="3" id="KW-0862">Zinc</keyword>
<dbReference type="GO" id="GO:0016846">
    <property type="term" value="F:carbon-sulfur lyase activity"/>
    <property type="evidence" value="ECO:0007669"/>
    <property type="project" value="InterPro"/>
</dbReference>
<dbReference type="OrthoDB" id="9805575at2"/>
<feature type="domain" description="CENP-V/GFA" evidence="4">
    <location>
        <begin position="3"/>
        <end position="122"/>
    </location>
</feature>
<dbReference type="Proteomes" id="UP000030907">
    <property type="component" value="Chromosome"/>
</dbReference>
<dbReference type="KEGG" id="sphk:SKP52_07660"/>
<organism evidence="5 6">
    <name type="scientific">Sphingopyxis fribergensis</name>
    <dbReference type="NCBI Taxonomy" id="1515612"/>
    <lineage>
        <taxon>Bacteria</taxon>
        <taxon>Pseudomonadati</taxon>
        <taxon>Pseudomonadota</taxon>
        <taxon>Alphaproteobacteria</taxon>
        <taxon>Sphingomonadales</taxon>
        <taxon>Sphingomonadaceae</taxon>
        <taxon>Sphingopyxis</taxon>
    </lineage>
</organism>
<keyword evidence="2" id="KW-0479">Metal-binding</keyword>
<dbReference type="HOGENOM" id="CLU_055491_7_1_5"/>
<dbReference type="GO" id="GO:0046872">
    <property type="term" value="F:metal ion binding"/>
    <property type="evidence" value="ECO:0007669"/>
    <property type="project" value="UniProtKB-KW"/>
</dbReference>
<comment type="similarity">
    <text evidence="1">Belongs to the Gfa family.</text>
</comment>
<dbReference type="PANTHER" id="PTHR28620">
    <property type="entry name" value="CENTROMERE PROTEIN V"/>
    <property type="match status" value="1"/>
</dbReference>
<dbReference type="STRING" id="1515612.SKP52_07660"/>
<accession>A0A0A7PKH5</accession>
<keyword evidence="6" id="KW-1185">Reference proteome</keyword>
<evidence type="ECO:0000313" key="5">
    <source>
        <dbReference type="EMBL" id="AJA08452.1"/>
    </source>
</evidence>
<protein>
    <recommendedName>
        <fullName evidence="4">CENP-V/GFA domain-containing protein</fullName>
    </recommendedName>
</protein>
<dbReference type="InterPro" id="IPR006913">
    <property type="entry name" value="CENP-V/GFA"/>
</dbReference>
<dbReference type="Gene3D" id="2.170.150.70">
    <property type="match status" value="1"/>
</dbReference>
<name>A0A0A7PKH5_9SPHN</name>
<dbReference type="Pfam" id="PF04828">
    <property type="entry name" value="GFA"/>
    <property type="match status" value="1"/>
</dbReference>
<sequence>MNWNTTCHCGAVSVRLAKAPEEIAECNCSLCFSHGILWSYMSPRDVVIEGATRTYNRADRENPNSDLHFCATCGCTTHWSATAGLIERMGGEVDMMGVNMRLFDPAQLSGLKLSFPDGRGWSGEGPWGYAREHEVMR</sequence>
<evidence type="ECO:0000313" key="6">
    <source>
        <dbReference type="Proteomes" id="UP000030907"/>
    </source>
</evidence>
<evidence type="ECO:0000259" key="4">
    <source>
        <dbReference type="PROSITE" id="PS51891"/>
    </source>
</evidence>
<dbReference type="PROSITE" id="PS51891">
    <property type="entry name" value="CENP_V_GFA"/>
    <property type="match status" value="1"/>
</dbReference>